<dbReference type="NCBIfam" id="TIGR00392">
    <property type="entry name" value="ileS"/>
    <property type="match status" value="1"/>
</dbReference>
<feature type="short sequence motif" description="'HIGH' region" evidence="10">
    <location>
        <begin position="57"/>
        <end position="67"/>
    </location>
</feature>
<feature type="short sequence motif" description="'KMSKS' region" evidence="10">
    <location>
        <begin position="603"/>
        <end position="607"/>
    </location>
</feature>
<dbReference type="InterPro" id="IPR050081">
    <property type="entry name" value="Ile-tRNA_ligase"/>
</dbReference>
<dbReference type="InterPro" id="IPR002300">
    <property type="entry name" value="aa-tRNA-synth_Ia"/>
</dbReference>
<dbReference type="SUPFAM" id="SSF47323">
    <property type="entry name" value="Anticodon-binding domain of a subclass of class I aminoacyl-tRNA synthetases"/>
    <property type="match status" value="1"/>
</dbReference>
<dbReference type="InterPro" id="IPR001412">
    <property type="entry name" value="aa-tRNA-synth_I_CS"/>
</dbReference>
<dbReference type="GO" id="GO:0002161">
    <property type="term" value="F:aminoacyl-tRNA deacylase activity"/>
    <property type="evidence" value="ECO:0007669"/>
    <property type="project" value="InterPro"/>
</dbReference>
<feature type="domain" description="Aminoacyl-tRNA synthetase class Ia" evidence="11">
    <location>
        <begin position="26"/>
        <end position="642"/>
    </location>
</feature>
<comment type="subcellular location">
    <subcellularLocation>
        <location evidence="10">Cytoplasm</location>
    </subcellularLocation>
</comment>
<evidence type="ECO:0000256" key="2">
    <source>
        <dbReference type="ARBA" id="ARBA00022490"/>
    </source>
</evidence>
<dbReference type="SUPFAM" id="SSF52374">
    <property type="entry name" value="Nucleotidylyl transferase"/>
    <property type="match status" value="1"/>
</dbReference>
<keyword evidence="2 10" id="KW-0963">Cytoplasm</keyword>
<dbReference type="GO" id="GO:0005524">
    <property type="term" value="F:ATP binding"/>
    <property type="evidence" value="ECO:0007669"/>
    <property type="project" value="UniProtKB-UniRule"/>
</dbReference>
<dbReference type="Gene3D" id="1.10.730.20">
    <property type="match status" value="1"/>
</dbReference>
<dbReference type="GO" id="GO:0006428">
    <property type="term" value="P:isoleucyl-tRNA aminoacylation"/>
    <property type="evidence" value="ECO:0007669"/>
    <property type="project" value="UniProtKB-UniRule"/>
</dbReference>
<dbReference type="CDD" id="cd07960">
    <property type="entry name" value="Anticodon_Ia_Ile_BEm"/>
    <property type="match status" value="1"/>
</dbReference>
<dbReference type="CDD" id="cd00818">
    <property type="entry name" value="IleRS_core"/>
    <property type="match status" value="1"/>
</dbReference>
<evidence type="ECO:0000256" key="9">
    <source>
        <dbReference type="ARBA" id="ARBA00048359"/>
    </source>
</evidence>
<dbReference type="Gene3D" id="3.40.50.620">
    <property type="entry name" value="HUPs"/>
    <property type="match status" value="2"/>
</dbReference>
<dbReference type="InterPro" id="IPR023585">
    <property type="entry name" value="Ile-tRNA-ligase_type1"/>
</dbReference>
<keyword evidence="7 10" id="KW-0030">Aminoacyl-tRNA synthetase</keyword>
<dbReference type="Gene3D" id="3.90.740.10">
    <property type="entry name" value="Valyl/Leucyl/Isoleucyl-tRNA synthetase, editing domain"/>
    <property type="match status" value="1"/>
</dbReference>
<comment type="domain">
    <text evidence="10">IleRS has two distinct active sites: one for aminoacylation and one for editing. The misactivated valine is translocated from the active site to the editing site, which sterically excludes the correctly activated isoleucine. The single editing site contains two valyl binding pockets, one specific for each substrate (Val-AMP or Val-tRNA(Ile)).</text>
</comment>
<comment type="catalytic activity">
    <reaction evidence="9 10">
        <text>tRNA(Ile) + L-isoleucine + ATP = L-isoleucyl-tRNA(Ile) + AMP + diphosphate</text>
        <dbReference type="Rhea" id="RHEA:11060"/>
        <dbReference type="Rhea" id="RHEA-COMP:9666"/>
        <dbReference type="Rhea" id="RHEA-COMP:9695"/>
        <dbReference type="ChEBI" id="CHEBI:30616"/>
        <dbReference type="ChEBI" id="CHEBI:33019"/>
        <dbReference type="ChEBI" id="CHEBI:58045"/>
        <dbReference type="ChEBI" id="CHEBI:78442"/>
        <dbReference type="ChEBI" id="CHEBI:78528"/>
        <dbReference type="ChEBI" id="CHEBI:456215"/>
        <dbReference type="EC" id="6.1.1.5"/>
    </reaction>
</comment>
<dbReference type="Proteomes" id="UP000229740">
    <property type="component" value="Unassembled WGS sequence"/>
</dbReference>
<keyword evidence="4 10" id="KW-0547">Nucleotide-binding</keyword>
<dbReference type="InterPro" id="IPR014729">
    <property type="entry name" value="Rossmann-like_a/b/a_fold"/>
</dbReference>
<dbReference type="SUPFAM" id="SSF50677">
    <property type="entry name" value="ValRS/IleRS/LeuRS editing domain"/>
    <property type="match status" value="1"/>
</dbReference>
<evidence type="ECO:0000256" key="7">
    <source>
        <dbReference type="ARBA" id="ARBA00023146"/>
    </source>
</evidence>
<dbReference type="GO" id="GO:0005829">
    <property type="term" value="C:cytosol"/>
    <property type="evidence" value="ECO:0007669"/>
    <property type="project" value="TreeGrafter"/>
</dbReference>
<evidence type="ECO:0000259" key="13">
    <source>
        <dbReference type="Pfam" id="PF08264"/>
    </source>
</evidence>
<dbReference type="GO" id="GO:0008270">
    <property type="term" value="F:zinc ion binding"/>
    <property type="evidence" value="ECO:0007669"/>
    <property type="project" value="UniProtKB-UniRule"/>
</dbReference>
<dbReference type="Pfam" id="PF00133">
    <property type="entry name" value="tRNA-synt_1"/>
    <property type="match status" value="1"/>
</dbReference>
<dbReference type="GO" id="GO:0000049">
    <property type="term" value="F:tRNA binding"/>
    <property type="evidence" value="ECO:0007669"/>
    <property type="project" value="InterPro"/>
</dbReference>
<comment type="similarity">
    <text evidence="1 10">Belongs to the class-I aminoacyl-tRNA synthetase family. IleS type 1 subfamily.</text>
</comment>
<feature type="domain" description="Zinc finger FPG/IleRS-type" evidence="12">
    <location>
        <begin position="897"/>
        <end position="924"/>
    </location>
</feature>
<dbReference type="PANTHER" id="PTHR42765">
    <property type="entry name" value="SOLEUCYL-TRNA SYNTHETASE"/>
    <property type="match status" value="1"/>
</dbReference>
<evidence type="ECO:0000256" key="10">
    <source>
        <dbReference type="HAMAP-Rule" id="MF_02002"/>
    </source>
</evidence>
<evidence type="ECO:0000256" key="5">
    <source>
        <dbReference type="ARBA" id="ARBA00022840"/>
    </source>
</evidence>
<feature type="binding site" evidence="10">
    <location>
        <position position="562"/>
    </location>
    <ligand>
        <name>L-isoleucyl-5'-AMP</name>
        <dbReference type="ChEBI" id="CHEBI:178002"/>
    </ligand>
</feature>
<accession>A0A2G6E7Q3</accession>
<feature type="binding site" evidence="10">
    <location>
        <position position="920"/>
    </location>
    <ligand>
        <name>Zn(2+)</name>
        <dbReference type="ChEBI" id="CHEBI:29105"/>
    </ligand>
</feature>
<dbReference type="InterPro" id="IPR002301">
    <property type="entry name" value="Ile-tRNA-ligase"/>
</dbReference>
<comment type="caution">
    <text evidence="14">The sequence shown here is derived from an EMBL/GenBank/DDBJ whole genome shotgun (WGS) entry which is preliminary data.</text>
</comment>
<evidence type="ECO:0000313" key="15">
    <source>
        <dbReference type="Proteomes" id="UP000229740"/>
    </source>
</evidence>
<evidence type="ECO:0000313" key="14">
    <source>
        <dbReference type="EMBL" id="PID57798.1"/>
    </source>
</evidence>
<keyword evidence="6 10" id="KW-0648">Protein biosynthesis</keyword>
<dbReference type="HAMAP" id="MF_02002">
    <property type="entry name" value="Ile_tRNA_synth_type1"/>
    <property type="match status" value="1"/>
</dbReference>
<evidence type="ECO:0000256" key="3">
    <source>
        <dbReference type="ARBA" id="ARBA00022598"/>
    </source>
</evidence>
<keyword evidence="5 10" id="KW-0067">ATP-binding</keyword>
<dbReference type="GO" id="GO:0004822">
    <property type="term" value="F:isoleucine-tRNA ligase activity"/>
    <property type="evidence" value="ECO:0007669"/>
    <property type="project" value="UniProtKB-UniRule"/>
</dbReference>
<dbReference type="EMBL" id="PDPS01000025">
    <property type="protein sequence ID" value="PID57798.1"/>
    <property type="molecule type" value="Genomic_DNA"/>
</dbReference>
<evidence type="ECO:0000259" key="12">
    <source>
        <dbReference type="Pfam" id="PF06827"/>
    </source>
</evidence>
<dbReference type="FunFam" id="1.10.730.20:FF:000001">
    <property type="entry name" value="Isoleucine--tRNA ligase"/>
    <property type="match status" value="1"/>
</dbReference>
<feature type="binding site" evidence="10">
    <location>
        <position position="923"/>
    </location>
    <ligand>
        <name>Zn(2+)</name>
        <dbReference type="ChEBI" id="CHEBI:29105"/>
    </ligand>
</feature>
<proteinExistence type="inferred from homology"/>
<comment type="cofactor">
    <cofactor evidence="10">
        <name>Zn(2+)</name>
        <dbReference type="ChEBI" id="CHEBI:29105"/>
    </cofactor>
    <text evidence="10">Binds 1 zinc ion per subunit.</text>
</comment>
<dbReference type="InterPro" id="IPR009080">
    <property type="entry name" value="tRNAsynth_Ia_anticodon-bd"/>
</dbReference>
<dbReference type="EC" id="6.1.1.5" evidence="10"/>
<dbReference type="Pfam" id="PF08264">
    <property type="entry name" value="Anticodon_1"/>
    <property type="match status" value="1"/>
</dbReference>
<comment type="subunit">
    <text evidence="10">Monomer.</text>
</comment>
<dbReference type="InterPro" id="IPR013155">
    <property type="entry name" value="M/V/L/I-tRNA-synth_anticd-bd"/>
</dbReference>
<dbReference type="Gene3D" id="1.10.10.830">
    <property type="entry name" value="Ile-tRNA synthetase CP2 domain-like"/>
    <property type="match status" value="1"/>
</dbReference>
<dbReference type="PROSITE" id="PS00178">
    <property type="entry name" value="AA_TRNA_LIGASE_I"/>
    <property type="match status" value="1"/>
</dbReference>
<protein>
    <recommendedName>
        <fullName evidence="10">Isoleucine--tRNA ligase</fullName>
        <ecNumber evidence="10">6.1.1.5</ecNumber>
    </recommendedName>
    <alternativeName>
        <fullName evidence="10">Isoleucyl-tRNA synthetase</fullName>
        <shortName evidence="10">IleRS</shortName>
    </alternativeName>
</protein>
<dbReference type="Pfam" id="PF06827">
    <property type="entry name" value="zf-FPG_IleRS"/>
    <property type="match status" value="1"/>
</dbReference>
<reference evidence="14 15" key="1">
    <citation type="submission" date="2017-10" db="EMBL/GenBank/DDBJ databases">
        <title>Novel microbial diversity and functional potential in the marine mammal oral microbiome.</title>
        <authorList>
            <person name="Dudek N.K."/>
            <person name="Sun C.L."/>
            <person name="Burstein D."/>
            <person name="Kantor R.S."/>
            <person name="Aliaga Goltsman D.S."/>
            <person name="Bik E.M."/>
            <person name="Thomas B.C."/>
            <person name="Banfield J.F."/>
            <person name="Relman D.A."/>
        </authorList>
    </citation>
    <scope>NUCLEOTIDE SEQUENCE [LARGE SCALE GENOMIC DNA]</scope>
    <source>
        <strain evidence="14">DOLZORAL124_49_17</strain>
    </source>
</reference>
<keyword evidence="3 10" id="KW-0436">Ligase</keyword>
<sequence>MDYKETLNLPTTDFPMRANLQTREPQVLERWAAEELYQQIRKKASGRPKYVLHDGPPYANGHLHMGTALNKVLKDIIIKFRNMTGFDAPYIPGWDCHGLPIEHNVEVELMKKGKHLSKGDIRKECRLYAKKFLDIQRNEFKRLGVLGDWENPYITMEYDYEATTMRELGRFIEKGSVDKRLMSVRWCISCETALAEAEVEYHNHHSLSVYVKFPLRSAPEKIAPELSGKNVKVVIWTTTPWTLPANLGIAFHPELEYVAVERNDEVFIFAEGFLNDLAGRFAWGDDYAVLARFPGATLEGFECRHPFIDRPSKLVLADYVTLDQGTGCVHTAPGHGQEDYETGLRYGLDIYAPVDHQGKFIKEVERFAGMNVFDANKPIVELLQEQGDLMADEVIEHQYPHCWRCKKPVIFRATAQWFILMKQNDLRKKALENIRKVRWMPEWGQERIYNMIESRPDWCISRQRAWGVPIVAFYCNDCGDLILKKELVDFVAEKVERHGADIWFELPERELMPEGMTCENCGGSSFTKDEDILDVWFDSGMSHAAVIEPNPDLSWPADLYLEGSDQHRGWFHSSLLEAVGTRGEAPYKSVLTHGYVVDSDGRKMSKSEGNVTAPQEVITQYGAEILRLWVSSEDYRNDISISKELLKHIADAYRRIRNTCRYMLGNLHDFDPACDALACNDMLDIDKWALHRLQILIKRILKAYEDFEFHVFFHTFHNFCVVEMSSFYLDILKDRMYTAKADSRERRSGQTAMNTILTAMVKLMAPILSFTAEECWGYIDSSGQSVHLQDFPKVDATLLNEELDARWSDFITVRGEILKTLEHARKEKVIGHSLDASVDIYASGATYTLLKQFEEGLDDLCIVSKAVLHEEHTVVPEDQIASETVAGLFLKIGKAPGKKCSRCWHYRTNVGENPEHPEICAPCAAIVSS</sequence>
<organism evidence="14 15">
    <name type="scientific">candidate division KSB3 bacterium</name>
    <dbReference type="NCBI Taxonomy" id="2044937"/>
    <lineage>
        <taxon>Bacteria</taxon>
        <taxon>candidate division KSB3</taxon>
    </lineage>
</organism>
<name>A0A2G6E7Q3_9BACT</name>
<keyword evidence="10" id="KW-0862">Zinc</keyword>
<dbReference type="PANTHER" id="PTHR42765:SF1">
    <property type="entry name" value="ISOLEUCINE--TRNA LIGASE, MITOCHONDRIAL"/>
    <property type="match status" value="1"/>
</dbReference>
<feature type="domain" description="Methionyl/Valyl/Leucyl/Isoleucyl-tRNA synthetase anticodon-binding" evidence="13">
    <location>
        <begin position="686"/>
        <end position="839"/>
    </location>
</feature>
<comment type="function">
    <text evidence="8 10">Catalyzes the attachment of isoleucine to tRNA(Ile). As IleRS can inadvertently accommodate and process structurally similar amino acids such as valine, to avoid such errors it has two additional distinct tRNA(Ile)-dependent editing activities. One activity is designated as 'pretransfer' editing and involves the hydrolysis of activated Val-AMP. The other activity is designated 'posttransfer' editing and involves deacylation of mischarged Val-tRNA(Ile).</text>
</comment>
<feature type="binding site" evidence="10">
    <location>
        <position position="900"/>
    </location>
    <ligand>
        <name>Zn(2+)</name>
        <dbReference type="ChEBI" id="CHEBI:29105"/>
    </ligand>
</feature>
<gene>
    <name evidence="10" type="primary">ileS</name>
    <name evidence="14" type="ORF">CSB45_06130</name>
</gene>
<keyword evidence="10" id="KW-0479">Metal-binding</keyword>
<dbReference type="InterPro" id="IPR033708">
    <property type="entry name" value="Anticodon_Ile_BEm"/>
</dbReference>
<dbReference type="PRINTS" id="PR00984">
    <property type="entry name" value="TRNASYNTHILE"/>
</dbReference>
<dbReference type="InterPro" id="IPR009008">
    <property type="entry name" value="Val/Leu/Ile-tRNA-synth_edit"/>
</dbReference>
<evidence type="ECO:0000256" key="4">
    <source>
        <dbReference type="ARBA" id="ARBA00022741"/>
    </source>
</evidence>
<evidence type="ECO:0000256" key="6">
    <source>
        <dbReference type="ARBA" id="ARBA00022917"/>
    </source>
</evidence>
<dbReference type="AlphaFoldDB" id="A0A2G6E7Q3"/>
<evidence type="ECO:0000256" key="1">
    <source>
        <dbReference type="ARBA" id="ARBA00006887"/>
    </source>
</evidence>
<evidence type="ECO:0000259" key="11">
    <source>
        <dbReference type="Pfam" id="PF00133"/>
    </source>
</evidence>
<feature type="binding site" evidence="10">
    <location>
        <position position="606"/>
    </location>
    <ligand>
        <name>ATP</name>
        <dbReference type="ChEBI" id="CHEBI:30616"/>
    </ligand>
</feature>
<feature type="binding site" evidence="10">
    <location>
        <position position="903"/>
    </location>
    <ligand>
        <name>Zn(2+)</name>
        <dbReference type="ChEBI" id="CHEBI:29105"/>
    </ligand>
</feature>
<evidence type="ECO:0000256" key="8">
    <source>
        <dbReference type="ARBA" id="ARBA00025217"/>
    </source>
</evidence>
<dbReference type="InterPro" id="IPR010663">
    <property type="entry name" value="Znf_FPG/IleRS"/>
</dbReference>